<dbReference type="GO" id="GO:0000963">
    <property type="term" value="P:mitochondrial RNA processing"/>
    <property type="evidence" value="ECO:0007669"/>
    <property type="project" value="TreeGrafter"/>
</dbReference>
<evidence type="ECO:0000313" key="2">
    <source>
        <dbReference type="EMBL" id="KXZ45968.1"/>
    </source>
</evidence>
<sequence>MLRCSAPLLVGFSAQDLSQTLWSIASLECRHMPHGFLAAFLQISRQRLGTFGPQAISNTVWAMARLRFRPPPDWLDALCEASAPQLPAFSAQALSNMACALAHMEHLPSELWCSSFMYCCDALWAGRAGRAMAPSDRPNSTRSAPDAAPLAPQSIALTAWAVARLGLRPSAAWVHGLASAAACAAPRMNGQDVANVLWALSSLCRRRLDDDPVNSQHAPPSDGAPPSLPDGVAPRLAPLLAAWWRCVGSMEPQQLSACLVACAHLGLTARPHQQPHHSEQAAAAEVGQQQQWHASAALLQVPADLLERALECLGRGLPAASGQCVANALWAVARLDARPASSWVMGAVGRFMECVEDDDAGPQEIANVWWALGRLRWAPPAETAHELLSRSLAAACTGDLRSGELAMLLWGITRLGLKLPKASMHKPS</sequence>
<accession>A0A150G816</accession>
<dbReference type="GO" id="GO:0044528">
    <property type="term" value="P:regulation of mitochondrial mRNA stability"/>
    <property type="evidence" value="ECO:0007669"/>
    <property type="project" value="TreeGrafter"/>
</dbReference>
<dbReference type="AlphaFoldDB" id="A0A150G816"/>
<comment type="caution">
    <text evidence="2">The sequence shown here is derived from an EMBL/GenBank/DDBJ whole genome shotgun (WGS) entry which is preliminary data.</text>
</comment>
<feature type="region of interest" description="Disordered" evidence="1">
    <location>
        <begin position="211"/>
        <end position="230"/>
    </location>
</feature>
<keyword evidence="3" id="KW-1185">Reference proteome</keyword>
<gene>
    <name evidence="2" type="ORF">GPECTOR_49g552</name>
</gene>
<dbReference type="GO" id="GO:1901259">
    <property type="term" value="P:chloroplast rRNA processing"/>
    <property type="evidence" value="ECO:0007669"/>
    <property type="project" value="TreeGrafter"/>
</dbReference>
<organism evidence="2 3">
    <name type="scientific">Gonium pectorale</name>
    <name type="common">Green alga</name>
    <dbReference type="NCBI Taxonomy" id="33097"/>
    <lineage>
        <taxon>Eukaryota</taxon>
        <taxon>Viridiplantae</taxon>
        <taxon>Chlorophyta</taxon>
        <taxon>core chlorophytes</taxon>
        <taxon>Chlorophyceae</taxon>
        <taxon>CS clade</taxon>
        <taxon>Chlamydomonadales</taxon>
        <taxon>Volvocaceae</taxon>
        <taxon>Gonium</taxon>
    </lineage>
</organism>
<dbReference type="GO" id="GO:0035770">
    <property type="term" value="C:ribonucleoprotein granule"/>
    <property type="evidence" value="ECO:0007669"/>
    <property type="project" value="TreeGrafter"/>
</dbReference>
<dbReference type="EMBL" id="LSYV01000050">
    <property type="protein sequence ID" value="KXZ45968.1"/>
    <property type="molecule type" value="Genomic_DNA"/>
</dbReference>
<protein>
    <recommendedName>
        <fullName evidence="4">FAST kinase leucine-rich domain-containing protein</fullName>
    </recommendedName>
</protein>
<dbReference type="Proteomes" id="UP000075714">
    <property type="component" value="Unassembled WGS sequence"/>
</dbReference>
<name>A0A150G816_GONPE</name>
<dbReference type="GO" id="GO:0005759">
    <property type="term" value="C:mitochondrial matrix"/>
    <property type="evidence" value="ECO:0007669"/>
    <property type="project" value="TreeGrafter"/>
</dbReference>
<evidence type="ECO:0000256" key="1">
    <source>
        <dbReference type="SAM" id="MobiDB-lite"/>
    </source>
</evidence>
<dbReference type="GO" id="GO:0009507">
    <property type="term" value="C:chloroplast"/>
    <property type="evidence" value="ECO:0007669"/>
    <property type="project" value="GOC"/>
</dbReference>
<dbReference type="PANTHER" id="PTHR21228">
    <property type="entry name" value="FAST LEU-RICH DOMAIN-CONTAINING"/>
    <property type="match status" value="1"/>
</dbReference>
<reference evidence="3" key="1">
    <citation type="journal article" date="2016" name="Nat. Commun.">
        <title>The Gonium pectorale genome demonstrates co-option of cell cycle regulation during the evolution of multicellularity.</title>
        <authorList>
            <person name="Hanschen E.R."/>
            <person name="Marriage T.N."/>
            <person name="Ferris P.J."/>
            <person name="Hamaji T."/>
            <person name="Toyoda A."/>
            <person name="Fujiyama A."/>
            <person name="Neme R."/>
            <person name="Noguchi H."/>
            <person name="Minakuchi Y."/>
            <person name="Suzuki M."/>
            <person name="Kawai-Toyooka H."/>
            <person name="Smith D.R."/>
            <person name="Sparks H."/>
            <person name="Anderson J."/>
            <person name="Bakaric R."/>
            <person name="Luria V."/>
            <person name="Karger A."/>
            <person name="Kirschner M.W."/>
            <person name="Durand P.M."/>
            <person name="Michod R.E."/>
            <person name="Nozaki H."/>
            <person name="Olson B.J."/>
        </authorList>
    </citation>
    <scope>NUCLEOTIDE SEQUENCE [LARGE SCALE GENOMIC DNA]</scope>
    <source>
        <strain evidence="3">NIES-2863</strain>
    </source>
</reference>
<evidence type="ECO:0000313" key="3">
    <source>
        <dbReference type="Proteomes" id="UP000075714"/>
    </source>
</evidence>
<dbReference type="OrthoDB" id="552009at2759"/>
<evidence type="ECO:0008006" key="4">
    <source>
        <dbReference type="Google" id="ProtNLM"/>
    </source>
</evidence>
<dbReference type="GO" id="GO:0003723">
    <property type="term" value="F:RNA binding"/>
    <property type="evidence" value="ECO:0007669"/>
    <property type="project" value="TreeGrafter"/>
</dbReference>
<dbReference type="InterPro" id="IPR050870">
    <property type="entry name" value="FAST_kinase"/>
</dbReference>
<dbReference type="PANTHER" id="PTHR21228:SF40">
    <property type="entry name" value="LD45607P"/>
    <property type="match status" value="1"/>
</dbReference>
<proteinExistence type="predicted"/>